<dbReference type="InterPro" id="IPR036770">
    <property type="entry name" value="Ankyrin_rpt-contain_sf"/>
</dbReference>
<evidence type="ECO:0000256" key="3">
    <source>
        <dbReference type="PROSITE-ProRule" id="PRU00023"/>
    </source>
</evidence>
<dbReference type="OrthoDB" id="671583at2"/>
<dbReference type="PROSITE" id="PS50088">
    <property type="entry name" value="ANK_REPEAT"/>
    <property type="match status" value="1"/>
</dbReference>
<dbReference type="Gene3D" id="1.25.40.20">
    <property type="entry name" value="Ankyrin repeat-containing domain"/>
    <property type="match status" value="1"/>
</dbReference>
<keyword evidence="2 3" id="KW-0040">ANK repeat</keyword>
<dbReference type="SUPFAM" id="SSF48403">
    <property type="entry name" value="Ankyrin repeat"/>
    <property type="match status" value="1"/>
</dbReference>
<dbReference type="Proteomes" id="UP000295293">
    <property type="component" value="Unassembled WGS sequence"/>
</dbReference>
<dbReference type="InterPro" id="IPR002110">
    <property type="entry name" value="Ankyrin_rpt"/>
</dbReference>
<evidence type="ECO:0000313" key="5">
    <source>
        <dbReference type="EMBL" id="TDR37395.1"/>
    </source>
</evidence>
<evidence type="ECO:0000256" key="1">
    <source>
        <dbReference type="ARBA" id="ARBA00022737"/>
    </source>
</evidence>
<feature type="chain" id="PRO_5020916383" evidence="4">
    <location>
        <begin position="20"/>
        <end position="355"/>
    </location>
</feature>
<organism evidence="5 6">
    <name type="scientific">Tahibacter aquaticus</name>
    <dbReference type="NCBI Taxonomy" id="520092"/>
    <lineage>
        <taxon>Bacteria</taxon>
        <taxon>Pseudomonadati</taxon>
        <taxon>Pseudomonadota</taxon>
        <taxon>Gammaproteobacteria</taxon>
        <taxon>Lysobacterales</taxon>
        <taxon>Rhodanobacteraceae</taxon>
        <taxon>Tahibacter</taxon>
    </lineage>
</organism>
<proteinExistence type="predicted"/>
<dbReference type="AlphaFoldDB" id="A0A4R6YKC8"/>
<dbReference type="PANTHER" id="PTHR24198:SF165">
    <property type="entry name" value="ANKYRIN REPEAT-CONTAINING PROTEIN-RELATED"/>
    <property type="match status" value="1"/>
</dbReference>
<accession>A0A4R6YKC8</accession>
<dbReference type="RefSeq" id="WP_133821774.1">
    <property type="nucleotide sequence ID" value="NZ_SNZH01000025.1"/>
</dbReference>
<evidence type="ECO:0000313" key="6">
    <source>
        <dbReference type="Proteomes" id="UP000295293"/>
    </source>
</evidence>
<sequence>MQRILLAAALSCLSLAALAKRGPSASDLVKQVEAKVEQGTVDPARDFAPLFDGLRAAKDDSTRATYVDAIAELGEARGSSPAAVKTWLLDNAPPLLLEVARSDASWSVRGDALMALRALDAPDAVLDEAIALAKSATGEASGFIHSRGELLQDWKDNRVSHGARPATAKPADAQKEQAALEFLRARNVGASSDALGQALVNAQPDIVQALIDAGVDVKAPGPAGLSSLGTATMVACAKKNALERQLAVIDLLLANGADIKQKDAQGNSVLIGAVQSCPLPIIEKLVAGGAEPDPVNAQQFTPLKMAFVGGHWDIAEFLVGKGARLTAKEADQLFFEKPQDPKQAAILAKAIKPAK</sequence>
<comment type="caution">
    <text evidence="5">The sequence shown here is derived from an EMBL/GenBank/DDBJ whole genome shotgun (WGS) entry which is preliminary data.</text>
</comment>
<reference evidence="5 6" key="1">
    <citation type="submission" date="2019-03" db="EMBL/GenBank/DDBJ databases">
        <title>Genomic Encyclopedia of Type Strains, Phase IV (KMG-IV): sequencing the most valuable type-strain genomes for metagenomic binning, comparative biology and taxonomic classification.</title>
        <authorList>
            <person name="Goeker M."/>
        </authorList>
    </citation>
    <scope>NUCLEOTIDE SEQUENCE [LARGE SCALE GENOMIC DNA]</scope>
    <source>
        <strain evidence="5 6">DSM 21667</strain>
    </source>
</reference>
<gene>
    <name evidence="5" type="ORF">DFR29_12558</name>
</gene>
<keyword evidence="6" id="KW-1185">Reference proteome</keyword>
<evidence type="ECO:0000256" key="2">
    <source>
        <dbReference type="ARBA" id="ARBA00023043"/>
    </source>
</evidence>
<feature type="repeat" description="ANK" evidence="3">
    <location>
        <begin position="298"/>
        <end position="330"/>
    </location>
</feature>
<protein>
    <submittedName>
        <fullName evidence="5">Ankyrin repeat protein</fullName>
    </submittedName>
</protein>
<evidence type="ECO:0000256" key="4">
    <source>
        <dbReference type="SAM" id="SignalP"/>
    </source>
</evidence>
<dbReference type="PANTHER" id="PTHR24198">
    <property type="entry name" value="ANKYRIN REPEAT AND PROTEIN KINASE DOMAIN-CONTAINING PROTEIN"/>
    <property type="match status" value="1"/>
</dbReference>
<dbReference type="EMBL" id="SNZH01000025">
    <property type="protein sequence ID" value="TDR37395.1"/>
    <property type="molecule type" value="Genomic_DNA"/>
</dbReference>
<keyword evidence="4" id="KW-0732">Signal</keyword>
<keyword evidence="1" id="KW-0677">Repeat</keyword>
<dbReference type="Pfam" id="PF12796">
    <property type="entry name" value="Ank_2"/>
    <property type="match status" value="1"/>
</dbReference>
<name>A0A4R6YKC8_9GAMM</name>
<dbReference type="SMART" id="SM00248">
    <property type="entry name" value="ANK"/>
    <property type="match status" value="4"/>
</dbReference>
<feature type="signal peptide" evidence="4">
    <location>
        <begin position="1"/>
        <end position="19"/>
    </location>
</feature>